<dbReference type="RefSeq" id="XP_025362770.1">
    <property type="nucleotide sequence ID" value="XM_025503633.1"/>
</dbReference>
<feature type="signal peptide" evidence="1">
    <location>
        <begin position="1"/>
        <end position="26"/>
    </location>
</feature>
<dbReference type="Proteomes" id="UP000245884">
    <property type="component" value="Unassembled WGS sequence"/>
</dbReference>
<evidence type="ECO:0000313" key="3">
    <source>
        <dbReference type="Proteomes" id="UP000245884"/>
    </source>
</evidence>
<feature type="chain" id="PRO_5016255122" description="Secreted protein" evidence="1">
    <location>
        <begin position="27"/>
        <end position="145"/>
    </location>
</feature>
<organism evidence="2 3">
    <name type="scientific">Jaminaea rosea</name>
    <dbReference type="NCBI Taxonomy" id="1569628"/>
    <lineage>
        <taxon>Eukaryota</taxon>
        <taxon>Fungi</taxon>
        <taxon>Dikarya</taxon>
        <taxon>Basidiomycota</taxon>
        <taxon>Ustilaginomycotina</taxon>
        <taxon>Exobasidiomycetes</taxon>
        <taxon>Microstromatales</taxon>
        <taxon>Microstromatales incertae sedis</taxon>
        <taxon>Jaminaea</taxon>
    </lineage>
</organism>
<proteinExistence type="predicted"/>
<evidence type="ECO:0000256" key="1">
    <source>
        <dbReference type="SAM" id="SignalP"/>
    </source>
</evidence>
<evidence type="ECO:0000313" key="2">
    <source>
        <dbReference type="EMBL" id="PWN28158.1"/>
    </source>
</evidence>
<name>A0A316UTM6_9BASI</name>
<dbReference type="GeneID" id="37025456"/>
<accession>A0A316UTM6</accession>
<dbReference type="AlphaFoldDB" id="A0A316UTM6"/>
<dbReference type="EMBL" id="KZ819666">
    <property type="protein sequence ID" value="PWN28158.1"/>
    <property type="molecule type" value="Genomic_DNA"/>
</dbReference>
<keyword evidence="1" id="KW-0732">Signal</keyword>
<keyword evidence="3" id="KW-1185">Reference proteome</keyword>
<reference evidence="2 3" key="1">
    <citation type="journal article" date="2018" name="Mol. Biol. Evol.">
        <title>Broad Genomic Sampling Reveals a Smut Pathogenic Ancestry of the Fungal Clade Ustilaginomycotina.</title>
        <authorList>
            <person name="Kijpornyongpan T."/>
            <person name="Mondo S.J."/>
            <person name="Barry K."/>
            <person name="Sandor L."/>
            <person name="Lee J."/>
            <person name="Lipzen A."/>
            <person name="Pangilinan J."/>
            <person name="LaButti K."/>
            <person name="Hainaut M."/>
            <person name="Henrissat B."/>
            <person name="Grigoriev I.V."/>
            <person name="Spatafora J.W."/>
            <person name="Aime M.C."/>
        </authorList>
    </citation>
    <scope>NUCLEOTIDE SEQUENCE [LARGE SCALE GENOMIC DNA]</scope>
    <source>
        <strain evidence="2 3">MCA 5214</strain>
    </source>
</reference>
<sequence>MTLRICLPTALSAWVVIASTPTTLRGQCWTASSRGDAKQNSATHALLERASIQKCRGDKHQAASQLGSAACRQACFRESTGADEASTSPCPLVRQSRARSMASKCSHACSGQAQHARTACVFEGAKHEDKREQALRSWSEMLQSG</sequence>
<evidence type="ECO:0008006" key="4">
    <source>
        <dbReference type="Google" id="ProtNLM"/>
    </source>
</evidence>
<protein>
    <recommendedName>
        <fullName evidence="4">Secreted protein</fullName>
    </recommendedName>
</protein>
<gene>
    <name evidence="2" type="ORF">BDZ90DRAFT_164012</name>
</gene>